<feature type="region of interest" description="Disordered" evidence="7">
    <location>
        <begin position="49"/>
        <end position="90"/>
    </location>
</feature>
<evidence type="ECO:0000256" key="2">
    <source>
        <dbReference type="ARBA" id="ARBA00022833"/>
    </source>
</evidence>
<dbReference type="SUPFAM" id="SSF57701">
    <property type="entry name" value="Zn2/Cys6 DNA-binding domain"/>
    <property type="match status" value="1"/>
</dbReference>
<evidence type="ECO:0000256" key="7">
    <source>
        <dbReference type="SAM" id="MobiDB-lite"/>
    </source>
</evidence>
<dbReference type="Proteomes" id="UP000799770">
    <property type="component" value="Unassembled WGS sequence"/>
</dbReference>
<evidence type="ECO:0000313" key="10">
    <source>
        <dbReference type="Proteomes" id="UP000799770"/>
    </source>
</evidence>
<dbReference type="GO" id="GO:0000981">
    <property type="term" value="F:DNA-binding transcription factor activity, RNA polymerase II-specific"/>
    <property type="evidence" value="ECO:0007669"/>
    <property type="project" value="InterPro"/>
</dbReference>
<feature type="domain" description="Zn(2)-C6 fungal-type" evidence="8">
    <location>
        <begin position="16"/>
        <end position="47"/>
    </location>
</feature>
<dbReference type="AlphaFoldDB" id="A0A6A5Z619"/>
<dbReference type="CDD" id="cd00067">
    <property type="entry name" value="GAL4"/>
    <property type="match status" value="1"/>
</dbReference>
<dbReference type="Pfam" id="PF00172">
    <property type="entry name" value="Zn_clus"/>
    <property type="match status" value="1"/>
</dbReference>
<evidence type="ECO:0000256" key="1">
    <source>
        <dbReference type="ARBA" id="ARBA00022723"/>
    </source>
</evidence>
<gene>
    <name evidence="9" type="ORF">BDV96DRAFT_600989</name>
</gene>
<organism evidence="9 10">
    <name type="scientific">Lophiotrema nucula</name>
    <dbReference type="NCBI Taxonomy" id="690887"/>
    <lineage>
        <taxon>Eukaryota</taxon>
        <taxon>Fungi</taxon>
        <taxon>Dikarya</taxon>
        <taxon>Ascomycota</taxon>
        <taxon>Pezizomycotina</taxon>
        <taxon>Dothideomycetes</taxon>
        <taxon>Pleosporomycetidae</taxon>
        <taxon>Pleosporales</taxon>
        <taxon>Lophiotremataceae</taxon>
        <taxon>Lophiotrema</taxon>
    </lineage>
</organism>
<evidence type="ECO:0000259" key="8">
    <source>
        <dbReference type="PROSITE" id="PS50048"/>
    </source>
</evidence>
<reference evidence="9" key="1">
    <citation type="journal article" date="2020" name="Stud. Mycol.">
        <title>101 Dothideomycetes genomes: a test case for predicting lifestyles and emergence of pathogens.</title>
        <authorList>
            <person name="Haridas S."/>
            <person name="Albert R."/>
            <person name="Binder M."/>
            <person name="Bloem J."/>
            <person name="Labutti K."/>
            <person name="Salamov A."/>
            <person name="Andreopoulos B."/>
            <person name="Baker S."/>
            <person name="Barry K."/>
            <person name="Bills G."/>
            <person name="Bluhm B."/>
            <person name="Cannon C."/>
            <person name="Castanera R."/>
            <person name="Culley D."/>
            <person name="Daum C."/>
            <person name="Ezra D."/>
            <person name="Gonzalez J."/>
            <person name="Henrissat B."/>
            <person name="Kuo A."/>
            <person name="Liang C."/>
            <person name="Lipzen A."/>
            <person name="Lutzoni F."/>
            <person name="Magnuson J."/>
            <person name="Mondo S."/>
            <person name="Nolan M."/>
            <person name="Ohm R."/>
            <person name="Pangilinan J."/>
            <person name="Park H.-J."/>
            <person name="Ramirez L."/>
            <person name="Alfaro M."/>
            <person name="Sun H."/>
            <person name="Tritt A."/>
            <person name="Yoshinaga Y."/>
            <person name="Zwiers L.-H."/>
            <person name="Turgeon B."/>
            <person name="Goodwin S."/>
            <person name="Spatafora J."/>
            <person name="Crous P."/>
            <person name="Grigoriev I."/>
        </authorList>
    </citation>
    <scope>NUCLEOTIDE SEQUENCE</scope>
    <source>
        <strain evidence="9">CBS 627.86</strain>
    </source>
</reference>
<dbReference type="PROSITE" id="PS50048">
    <property type="entry name" value="ZN2_CY6_FUNGAL_2"/>
    <property type="match status" value="1"/>
</dbReference>
<feature type="region of interest" description="Disordered" evidence="7">
    <location>
        <begin position="619"/>
        <end position="643"/>
    </location>
</feature>
<dbReference type="SMART" id="SM00906">
    <property type="entry name" value="Fungal_trans"/>
    <property type="match status" value="1"/>
</dbReference>
<evidence type="ECO:0000256" key="3">
    <source>
        <dbReference type="ARBA" id="ARBA00023015"/>
    </source>
</evidence>
<dbReference type="SMART" id="SM00066">
    <property type="entry name" value="GAL4"/>
    <property type="match status" value="1"/>
</dbReference>
<evidence type="ECO:0000256" key="5">
    <source>
        <dbReference type="ARBA" id="ARBA00023163"/>
    </source>
</evidence>
<protein>
    <submittedName>
        <fullName evidence="9">Cutinase transcription factor 1 alpha</fullName>
    </submittedName>
</protein>
<dbReference type="GO" id="GO:0003677">
    <property type="term" value="F:DNA binding"/>
    <property type="evidence" value="ECO:0007669"/>
    <property type="project" value="UniProtKB-KW"/>
</dbReference>
<keyword evidence="4" id="KW-0238">DNA-binding</keyword>
<keyword evidence="10" id="KW-1185">Reference proteome</keyword>
<dbReference type="CDD" id="cd12148">
    <property type="entry name" value="fungal_TF_MHR"/>
    <property type="match status" value="1"/>
</dbReference>
<keyword evidence="6" id="KW-0539">Nucleus</keyword>
<dbReference type="InterPro" id="IPR036864">
    <property type="entry name" value="Zn2-C6_fun-type_DNA-bd_sf"/>
</dbReference>
<feature type="region of interest" description="Disordered" evidence="7">
    <location>
        <begin position="165"/>
        <end position="184"/>
    </location>
</feature>
<evidence type="ECO:0000256" key="6">
    <source>
        <dbReference type="ARBA" id="ARBA00023242"/>
    </source>
</evidence>
<dbReference type="Gene3D" id="4.10.240.10">
    <property type="entry name" value="Zn(2)-C6 fungal-type DNA-binding domain"/>
    <property type="match status" value="1"/>
</dbReference>
<dbReference type="InterPro" id="IPR001138">
    <property type="entry name" value="Zn2Cys6_DnaBD"/>
</dbReference>
<dbReference type="PANTHER" id="PTHR47171">
    <property type="entry name" value="FARA-RELATED"/>
    <property type="match status" value="1"/>
</dbReference>
<feature type="region of interest" description="Disordered" evidence="7">
    <location>
        <begin position="122"/>
        <end position="152"/>
    </location>
</feature>
<dbReference type="GO" id="GO:0006351">
    <property type="term" value="P:DNA-templated transcription"/>
    <property type="evidence" value="ECO:0007669"/>
    <property type="project" value="InterPro"/>
</dbReference>
<name>A0A6A5Z619_9PLEO</name>
<proteinExistence type="predicted"/>
<keyword evidence="3" id="KW-0805">Transcription regulation</keyword>
<evidence type="ECO:0000256" key="4">
    <source>
        <dbReference type="ARBA" id="ARBA00023125"/>
    </source>
</evidence>
<evidence type="ECO:0000313" key="9">
    <source>
        <dbReference type="EMBL" id="KAF2114277.1"/>
    </source>
</evidence>
<dbReference type="InterPro" id="IPR007219">
    <property type="entry name" value="XnlR_reg_dom"/>
</dbReference>
<keyword evidence="1" id="KW-0479">Metal-binding</keyword>
<dbReference type="GO" id="GO:0008270">
    <property type="term" value="F:zinc ion binding"/>
    <property type="evidence" value="ECO:0007669"/>
    <property type="project" value="InterPro"/>
</dbReference>
<dbReference type="EMBL" id="ML977326">
    <property type="protein sequence ID" value="KAF2114277.1"/>
    <property type="molecule type" value="Genomic_DNA"/>
</dbReference>
<keyword evidence="5" id="KW-0804">Transcription</keyword>
<sequence length="718" mass="79949">MTEDEGKPRRKRARLACTACNARRVKCNVTESRPCHNCIAGNVLCETVPSRRGKHPRRPKGQDTSDPPQRRLSKADPTANPPSQGSRHHDELAASHVLASLSTNAPLFRVEPSSVLQQITPQATLPDVNRPPSQDDGLSPMNEGSEEEEEDGAVFLGESNSLRYLTDDRDPKVPSPPSAGFRHSIPSAVKANGITQWESERRREKIKALQLDGTFSFPLAKIRQELLESYFRWFHPQFAVVDEPEVWKLHSQGTLSPLLLQAMLFIGAIHCDDETILALGWGSRHRVRYIFYNRAKDIYDADCEVKKLTVIQSLFLISFWRAAALREKDARHWLGAAISLAQSKALHRSGGSHEPHILKLRRRLWWAIYIRERQCAAALGLPTQIRDEDCDVESLSPDDFRTAFDPSTSASTVEAHTAFGLGMTELAKILGNVMHYGYLPNRPMTGEVRTQLRDELLQWMHSLPRVMHLSSDAGGPPSLQAGMLHLKYNNLLILLHRSRFIGSEEGSGEVDGNIALQAASRNSRIVEDMLSDGKMGHCQIHAITALFNSLCIHVTHLRRAKGINSTIAEHRAKVCLLGLQELQQTWEFTNWILQLFFQYLDRTTVSRLEMEAGGGKLVSRGTTKAKTTMPPPSSTNADPAASEPTLGNLAAEAARSNGDEFSLGQSPWSWTTDEANQYLFTQIENDFAFGEGGLLPWSPDELLGSMMPDVGYGGFETM</sequence>
<dbReference type="Pfam" id="PF04082">
    <property type="entry name" value="Fungal_trans"/>
    <property type="match status" value="1"/>
</dbReference>
<dbReference type="InterPro" id="IPR052073">
    <property type="entry name" value="Amide_Lactam_Regulators"/>
</dbReference>
<dbReference type="PANTHER" id="PTHR47171:SF1">
    <property type="entry name" value="ZN(II)2CYS6 TRANSCRIPTION FACTOR (EUROFUNG)"/>
    <property type="match status" value="1"/>
</dbReference>
<accession>A0A6A5Z619</accession>
<dbReference type="OrthoDB" id="5121955at2759"/>
<keyword evidence="2" id="KW-0862">Zinc</keyword>